<evidence type="ECO:0000313" key="3">
    <source>
        <dbReference type="Proteomes" id="UP000664209"/>
    </source>
</evidence>
<sequence>MEHSMRSPEYDAFGPWVYEVTSPDEVPPLFRDHPLDLASARLVLKVPRRIARRDANPAMNLYDHLLVVDATGLTVLSRRGETHSTRHVPPEQVAAVVDSVNLLDARLAVHLTTRDGAGVAGAGRPAGQNPVVAVRYNGASHDVVLGLVDQVRGLYRSGPVGSPRVEDEPTASASAHGSSRHQGLALDLADLGDQDVALVTAYRDLARREGVELLAAHPRTVVRPLGSGAGGAAAGLAHAAWPMTLHGAVVCRSEDELQLVHRREWWLRGRRPVHSIERTVLPLARVDEVTTGAHPRYADVTVVSVRLGETSLVLPVPAASRAATQLPEALRGRAA</sequence>
<comment type="caution">
    <text evidence="2">The sequence shown here is derived from an EMBL/GenBank/DDBJ whole genome shotgun (WGS) entry which is preliminary data.</text>
</comment>
<feature type="region of interest" description="Disordered" evidence="1">
    <location>
        <begin position="158"/>
        <end position="179"/>
    </location>
</feature>
<gene>
    <name evidence="2" type="ORF">J4G33_14530</name>
</gene>
<proteinExistence type="predicted"/>
<keyword evidence="3" id="KW-1185">Reference proteome</keyword>
<dbReference type="AlphaFoldDB" id="A0A939RXA4"/>
<evidence type="ECO:0000313" key="2">
    <source>
        <dbReference type="EMBL" id="MBO1753026.1"/>
    </source>
</evidence>
<dbReference type="Proteomes" id="UP000664209">
    <property type="component" value="Unassembled WGS sequence"/>
</dbReference>
<dbReference type="EMBL" id="JAGEMK010000009">
    <property type="protein sequence ID" value="MBO1753026.1"/>
    <property type="molecule type" value="Genomic_DNA"/>
</dbReference>
<evidence type="ECO:0000256" key="1">
    <source>
        <dbReference type="SAM" id="MobiDB-lite"/>
    </source>
</evidence>
<organism evidence="2 3">
    <name type="scientific">Actinotalea soli</name>
    <dbReference type="NCBI Taxonomy" id="2819234"/>
    <lineage>
        <taxon>Bacteria</taxon>
        <taxon>Bacillati</taxon>
        <taxon>Actinomycetota</taxon>
        <taxon>Actinomycetes</taxon>
        <taxon>Micrococcales</taxon>
        <taxon>Cellulomonadaceae</taxon>
        <taxon>Actinotalea</taxon>
    </lineage>
</organism>
<protein>
    <submittedName>
        <fullName evidence="2">Uncharacterized protein</fullName>
    </submittedName>
</protein>
<accession>A0A939RXA4</accession>
<dbReference type="RefSeq" id="WP_208056708.1">
    <property type="nucleotide sequence ID" value="NZ_JAGEMK010000009.1"/>
</dbReference>
<reference evidence="2" key="1">
    <citation type="submission" date="2021-03" db="EMBL/GenBank/DDBJ databases">
        <title>Actinotalea soli sp. nov., isolated from soil.</title>
        <authorList>
            <person name="Ping W."/>
            <person name="Zhang J."/>
        </authorList>
    </citation>
    <scope>NUCLEOTIDE SEQUENCE</scope>
    <source>
        <strain evidence="2">BY-33</strain>
    </source>
</reference>
<name>A0A939RXA4_9CELL</name>